<dbReference type="EMBL" id="JACIDO010000007">
    <property type="protein sequence ID" value="MBB3937159.1"/>
    <property type="molecule type" value="Genomic_DNA"/>
</dbReference>
<feature type="chain" id="PRO_5030526324" evidence="1">
    <location>
        <begin position="21"/>
        <end position="354"/>
    </location>
</feature>
<feature type="signal peptide" evidence="1">
    <location>
        <begin position="1"/>
        <end position="20"/>
    </location>
</feature>
<keyword evidence="3" id="KW-0378">Hydrolase</keyword>
<name>A0A7W6BSC3_9HYPH</name>
<protein>
    <submittedName>
        <fullName evidence="3">Putative secreted hydrolase</fullName>
    </submittedName>
</protein>
<proteinExistence type="predicted"/>
<organism evidence="3 4">
    <name type="scientific">Aureimonas phyllosphaerae</name>
    <dbReference type="NCBI Taxonomy" id="1166078"/>
    <lineage>
        <taxon>Bacteria</taxon>
        <taxon>Pseudomonadati</taxon>
        <taxon>Pseudomonadota</taxon>
        <taxon>Alphaproteobacteria</taxon>
        <taxon>Hyphomicrobiales</taxon>
        <taxon>Aurantimonadaceae</taxon>
        <taxon>Aureimonas</taxon>
    </lineage>
</organism>
<feature type="domain" description="AttH" evidence="2">
    <location>
        <begin position="46"/>
        <end position="217"/>
    </location>
</feature>
<dbReference type="InterPro" id="IPR010791">
    <property type="entry name" value="AttH_dom"/>
</dbReference>
<dbReference type="Pfam" id="PF17186">
    <property type="entry name" value="Lipocalin_9"/>
    <property type="match status" value="1"/>
</dbReference>
<keyword evidence="1" id="KW-0732">Signal</keyword>
<dbReference type="InterPro" id="IPR023374">
    <property type="entry name" value="AttH-like_dom_sf"/>
</dbReference>
<dbReference type="SUPFAM" id="SSF159245">
    <property type="entry name" value="AttH-like"/>
    <property type="match status" value="1"/>
</dbReference>
<evidence type="ECO:0000313" key="4">
    <source>
        <dbReference type="Proteomes" id="UP000531216"/>
    </source>
</evidence>
<comment type="caution">
    <text evidence="3">The sequence shown here is derived from an EMBL/GenBank/DDBJ whole genome shotgun (WGS) entry which is preliminary data.</text>
</comment>
<dbReference type="PANTHER" id="PTHR38591:SF1">
    <property type="entry name" value="BLL1000 PROTEIN"/>
    <property type="match status" value="1"/>
</dbReference>
<dbReference type="RefSeq" id="WP_090965829.1">
    <property type="nucleotide sequence ID" value="NZ_FOOA01000021.1"/>
</dbReference>
<sequence length="354" mass="39313">MRVALAFLLSLAVLVLPARAQEYPVVRPGVSLSFPADHGAHPDFRTEWWYVTGWLRTGTGEELGFQVTFFRTRPSIDPANPSRFAPAQVLFAHAAISDPAVGKLLHGERSAREGFGLAGAATGNADVSIRDWHIRREADGRWTTTVRTPNFSYDLAFRPTQAEFLQGDDGYSRKGTREGEASYYYSLAHLEVSGTLARAGGVEQVTGEAWLDREWSSQYLAPEASGWDWTGLNFDDCSALVAFRMRGREVDTVYAGGSWRRPDGTIVRLGPGDVRFEPVRRWRSERTGATYPVEQVLVVRLPEGERRLPLQPLFDDQELDGRAGGLPVYWEGAVRTEGGRGYLELTGYTSPLSL</sequence>
<reference evidence="3 4" key="1">
    <citation type="submission" date="2020-08" db="EMBL/GenBank/DDBJ databases">
        <title>Genomic Encyclopedia of Type Strains, Phase IV (KMG-IV): sequencing the most valuable type-strain genomes for metagenomic binning, comparative biology and taxonomic classification.</title>
        <authorList>
            <person name="Goeker M."/>
        </authorList>
    </citation>
    <scope>NUCLEOTIDE SEQUENCE [LARGE SCALE GENOMIC DNA]</scope>
    <source>
        <strain evidence="3 4">DSM 25024</strain>
    </source>
</reference>
<dbReference type="Proteomes" id="UP000531216">
    <property type="component" value="Unassembled WGS sequence"/>
</dbReference>
<dbReference type="GO" id="GO:0016787">
    <property type="term" value="F:hydrolase activity"/>
    <property type="evidence" value="ECO:0007669"/>
    <property type="project" value="UniProtKB-KW"/>
</dbReference>
<evidence type="ECO:0000256" key="1">
    <source>
        <dbReference type="SAM" id="SignalP"/>
    </source>
</evidence>
<evidence type="ECO:0000313" key="3">
    <source>
        <dbReference type="EMBL" id="MBB3937159.1"/>
    </source>
</evidence>
<keyword evidence="4" id="KW-1185">Reference proteome</keyword>
<dbReference type="Gene3D" id="2.40.370.10">
    <property type="entry name" value="AttH-like domain"/>
    <property type="match status" value="2"/>
</dbReference>
<gene>
    <name evidence="3" type="ORF">GGR05_003324</name>
</gene>
<dbReference type="OrthoDB" id="9770826at2"/>
<evidence type="ECO:0000259" key="2">
    <source>
        <dbReference type="Pfam" id="PF07143"/>
    </source>
</evidence>
<dbReference type="PANTHER" id="PTHR38591">
    <property type="entry name" value="HYDROLASE"/>
    <property type="match status" value="1"/>
</dbReference>
<dbReference type="AlphaFoldDB" id="A0A7W6BSC3"/>
<accession>A0A7W6BSC3</accession>
<dbReference type="Pfam" id="PF07143">
    <property type="entry name" value="CrtC"/>
    <property type="match status" value="1"/>
</dbReference>